<dbReference type="InterPro" id="IPR043502">
    <property type="entry name" value="DNA/RNA_pol_sf"/>
</dbReference>
<dbReference type="Gene3D" id="1.10.340.70">
    <property type="match status" value="1"/>
</dbReference>
<dbReference type="Pfam" id="PF17921">
    <property type="entry name" value="Integrase_H2C2"/>
    <property type="match status" value="1"/>
</dbReference>
<evidence type="ECO:0000256" key="3">
    <source>
        <dbReference type="SAM" id="MobiDB-lite"/>
    </source>
</evidence>
<dbReference type="PANTHER" id="PTHR37984:SF5">
    <property type="entry name" value="PROTEIN NYNRIN-LIKE"/>
    <property type="match status" value="1"/>
</dbReference>
<dbReference type="Gene3D" id="3.10.10.10">
    <property type="entry name" value="HIV Type 1 Reverse Transcriptase, subunit A, domain 1"/>
    <property type="match status" value="1"/>
</dbReference>
<dbReference type="CDD" id="cd01647">
    <property type="entry name" value="RT_LTR"/>
    <property type="match status" value="1"/>
</dbReference>
<dbReference type="GO" id="GO:0003676">
    <property type="term" value="F:nucleic acid binding"/>
    <property type="evidence" value="ECO:0007669"/>
    <property type="project" value="InterPro"/>
</dbReference>
<reference evidence="6" key="1">
    <citation type="journal article" date="2020" name="J Insects Food Feed">
        <title>The yellow mealworm (Tenebrio molitor) genome: a resource for the emerging insects as food and feed industry.</title>
        <authorList>
            <person name="Eriksson T."/>
            <person name="Andere A."/>
            <person name="Kelstrup H."/>
            <person name="Emery V."/>
            <person name="Picard C."/>
        </authorList>
    </citation>
    <scope>NUCLEOTIDE SEQUENCE</scope>
    <source>
        <strain evidence="6">Stoneville</strain>
        <tissue evidence="6">Whole head</tissue>
    </source>
</reference>
<dbReference type="PROSITE" id="PS50878">
    <property type="entry name" value="RT_POL"/>
    <property type="match status" value="1"/>
</dbReference>
<dbReference type="SUPFAM" id="SSF53098">
    <property type="entry name" value="Ribonuclease H-like"/>
    <property type="match status" value="1"/>
</dbReference>
<dbReference type="Pfam" id="PF00665">
    <property type="entry name" value="rve"/>
    <property type="match status" value="1"/>
</dbReference>
<dbReference type="InterPro" id="IPR050951">
    <property type="entry name" value="Retrovirus_Pol_polyprotein"/>
</dbReference>
<dbReference type="FunFam" id="3.30.420.10:FF:000032">
    <property type="entry name" value="Retrovirus-related Pol polyprotein from transposon 297-like Protein"/>
    <property type="match status" value="1"/>
</dbReference>
<dbReference type="GO" id="GO:0003964">
    <property type="term" value="F:RNA-directed DNA polymerase activity"/>
    <property type="evidence" value="ECO:0007669"/>
    <property type="project" value="UniProtKB-EC"/>
</dbReference>
<gene>
    <name evidence="6" type="ORF">GEV33_014365</name>
</gene>
<comment type="caution">
    <text evidence="6">The sequence shown here is derived from an EMBL/GenBank/DDBJ whole genome shotgun (WGS) entry which is preliminary data.</text>
</comment>
<name>A0A8J6H659_TENMO</name>
<keyword evidence="2" id="KW-0511">Multifunctional enzyme</keyword>
<dbReference type="EMBL" id="JABDTM020028765">
    <property type="protein sequence ID" value="KAH0808426.1"/>
    <property type="molecule type" value="Genomic_DNA"/>
</dbReference>
<dbReference type="PANTHER" id="PTHR37984">
    <property type="entry name" value="PROTEIN CBG26694"/>
    <property type="match status" value="1"/>
</dbReference>
<dbReference type="Pfam" id="PF00078">
    <property type="entry name" value="RVT_1"/>
    <property type="match status" value="1"/>
</dbReference>
<dbReference type="InterPro" id="IPR000477">
    <property type="entry name" value="RT_dom"/>
</dbReference>
<evidence type="ECO:0000259" key="4">
    <source>
        <dbReference type="PROSITE" id="PS50878"/>
    </source>
</evidence>
<dbReference type="FunFam" id="3.30.70.270:FF:000023">
    <property type="entry name" value="Pol"/>
    <property type="match status" value="1"/>
</dbReference>
<feature type="domain" description="Reverse transcriptase" evidence="4">
    <location>
        <begin position="134"/>
        <end position="312"/>
    </location>
</feature>
<accession>A0A8J6H659</accession>
<sequence length="942" mass="107849">MIYVSKETPAPVPCINLSDNDIMFKTNDVFARAWPCVPEKLATENVLRLTDLPLTDLPLDEIKVGPITSNQRQELIAIITEFRDCFAQSLSELGCAKSTEMEIILTEDKPFSYKPYRMARSEQEIVKNMVDKLLEHNIVRESDSNYCSPVLLVKKKNGKQRLCIDYRKLNTMTMKDNHPLPRIDDQIDRLQGGTYFTSLDLKAGYHQIPLSEDSKKYTSFVTPAGQYEYNRVPFGLTNAPRIFQRFMNRILHPAREVAAIYLDDVLLHGKTVDDALKNLRKIFEIFRNEGLTLNLRKCHFLMTSVTFLGFDIGDGRVRPGQDKTDAIEHYSPPKSVHQVRQFLGLVGYFRHFVKDFAIIAKPLTNLTKKTVTWHWGVSEEEAFRQLQRTLTTRPTLALFNPELTTEVHTDASMLGLAGILLQYQTSDTRLHPVAYFSRQTTNGEQKFHSYELETLAVVESLKKFRSYLLGIQFTVVTDCNALKATSVKKQIIPRIARWWLQLQEFSFEVKYRPGTRMKHVDALSRNPPATNAEEEEILRIEQADWVLSGQLTDQKIKDIHKILSKPPQTEAEFRVYKDYALRDGRVYRITARGIQWVVPRGMRQQVVRASHDDFGHFAVEKTLYRLSENYWFPRMRKYVEQYIACCIPCLYNKRISGKKEGFLHPIKKTAEPLNIFHVDHLGPFPRSRKGHMFIIAGIDAFTKFIFLRAAKSTKAKYVIEYFRDIFATYGVPKILISDQGTAFTASVFKTFCLQNNIKHVTNAVASPRANGQVERLNRTILSALLTSVLEEERWDEQLRSVQFAINNVVNKSTGKTASQLLFGFTPQSGTDVVLRDEVSQIPSVIEDLLTARQDAAKQIEAAQRQQKNGPMVIRKVLPNDRYVVTDMEDSHRTSKKSIYNRVIAVDHMKPWCTPGGVSDSTANESGEDGVVLSEDSDDETDE</sequence>
<dbReference type="InterPro" id="IPR041577">
    <property type="entry name" value="RT_RNaseH_2"/>
</dbReference>
<dbReference type="Gene3D" id="3.30.70.270">
    <property type="match status" value="2"/>
</dbReference>
<evidence type="ECO:0000256" key="1">
    <source>
        <dbReference type="ARBA" id="ARBA00012493"/>
    </source>
</evidence>
<dbReference type="EC" id="2.7.7.49" evidence="1"/>
<dbReference type="GO" id="GO:0015074">
    <property type="term" value="P:DNA integration"/>
    <property type="evidence" value="ECO:0007669"/>
    <property type="project" value="InterPro"/>
</dbReference>
<dbReference type="InterPro" id="IPR001584">
    <property type="entry name" value="Integrase_cat-core"/>
</dbReference>
<dbReference type="InterPro" id="IPR036397">
    <property type="entry name" value="RNaseH_sf"/>
</dbReference>
<feature type="domain" description="Integrase catalytic" evidence="5">
    <location>
        <begin position="668"/>
        <end position="825"/>
    </location>
</feature>
<dbReference type="CDD" id="cd09274">
    <property type="entry name" value="RNase_HI_RT_Ty3"/>
    <property type="match status" value="1"/>
</dbReference>
<evidence type="ECO:0000256" key="2">
    <source>
        <dbReference type="ARBA" id="ARBA00023268"/>
    </source>
</evidence>
<dbReference type="InterPro" id="IPR041588">
    <property type="entry name" value="Integrase_H2C2"/>
</dbReference>
<evidence type="ECO:0000313" key="7">
    <source>
        <dbReference type="Proteomes" id="UP000719412"/>
    </source>
</evidence>
<reference evidence="6" key="2">
    <citation type="submission" date="2021-08" db="EMBL/GenBank/DDBJ databases">
        <authorList>
            <person name="Eriksson T."/>
        </authorList>
    </citation>
    <scope>NUCLEOTIDE SEQUENCE</scope>
    <source>
        <strain evidence="6">Stoneville</strain>
        <tissue evidence="6">Whole head</tissue>
    </source>
</reference>
<dbReference type="PROSITE" id="PS50994">
    <property type="entry name" value="INTEGRASE"/>
    <property type="match status" value="1"/>
</dbReference>
<dbReference type="SUPFAM" id="SSF56672">
    <property type="entry name" value="DNA/RNA polymerases"/>
    <property type="match status" value="1"/>
</dbReference>
<dbReference type="InterPro" id="IPR043128">
    <property type="entry name" value="Rev_trsase/Diguanyl_cyclase"/>
</dbReference>
<dbReference type="FunFam" id="1.10.340.70:FF:000005">
    <property type="entry name" value="Uncharacterized protein"/>
    <property type="match status" value="1"/>
</dbReference>
<dbReference type="Proteomes" id="UP000719412">
    <property type="component" value="Unassembled WGS sequence"/>
</dbReference>
<keyword evidence="7" id="KW-1185">Reference proteome</keyword>
<feature type="region of interest" description="Disordered" evidence="3">
    <location>
        <begin position="914"/>
        <end position="942"/>
    </location>
</feature>
<evidence type="ECO:0000313" key="6">
    <source>
        <dbReference type="EMBL" id="KAH0808426.1"/>
    </source>
</evidence>
<dbReference type="Gene3D" id="3.30.420.10">
    <property type="entry name" value="Ribonuclease H-like superfamily/Ribonuclease H"/>
    <property type="match status" value="1"/>
</dbReference>
<proteinExistence type="predicted"/>
<dbReference type="InterPro" id="IPR012337">
    <property type="entry name" value="RNaseH-like_sf"/>
</dbReference>
<dbReference type="GO" id="GO:0042575">
    <property type="term" value="C:DNA polymerase complex"/>
    <property type="evidence" value="ECO:0007669"/>
    <property type="project" value="UniProtKB-ARBA"/>
</dbReference>
<organism evidence="6 7">
    <name type="scientific">Tenebrio molitor</name>
    <name type="common">Yellow mealworm beetle</name>
    <dbReference type="NCBI Taxonomy" id="7067"/>
    <lineage>
        <taxon>Eukaryota</taxon>
        <taxon>Metazoa</taxon>
        <taxon>Ecdysozoa</taxon>
        <taxon>Arthropoda</taxon>
        <taxon>Hexapoda</taxon>
        <taxon>Insecta</taxon>
        <taxon>Pterygota</taxon>
        <taxon>Neoptera</taxon>
        <taxon>Endopterygota</taxon>
        <taxon>Coleoptera</taxon>
        <taxon>Polyphaga</taxon>
        <taxon>Cucujiformia</taxon>
        <taxon>Tenebrionidae</taxon>
        <taxon>Tenebrio</taxon>
    </lineage>
</organism>
<protein>
    <recommendedName>
        <fullName evidence="1">RNA-directed DNA polymerase</fullName>
        <ecNumber evidence="1">2.7.7.49</ecNumber>
    </recommendedName>
</protein>
<dbReference type="Pfam" id="PF17919">
    <property type="entry name" value="RT_RNaseH_2"/>
    <property type="match status" value="1"/>
</dbReference>
<dbReference type="AlphaFoldDB" id="A0A8J6H659"/>
<evidence type="ECO:0000259" key="5">
    <source>
        <dbReference type="PROSITE" id="PS50994"/>
    </source>
</evidence>